<feature type="transmembrane region" description="Helical" evidence="6">
    <location>
        <begin position="500"/>
        <end position="526"/>
    </location>
</feature>
<dbReference type="InterPro" id="IPR036259">
    <property type="entry name" value="MFS_trans_sf"/>
</dbReference>
<feature type="transmembrane region" description="Helical" evidence="6">
    <location>
        <begin position="350"/>
        <end position="371"/>
    </location>
</feature>
<keyword evidence="8" id="KW-1185">Reference proteome</keyword>
<feature type="transmembrane region" description="Helical" evidence="6">
    <location>
        <begin position="467"/>
        <end position="488"/>
    </location>
</feature>
<accession>A0AAQ3WMG2</accession>
<evidence type="ECO:0000256" key="2">
    <source>
        <dbReference type="ARBA" id="ARBA00005982"/>
    </source>
</evidence>
<dbReference type="GO" id="GO:0022857">
    <property type="term" value="F:transmembrane transporter activity"/>
    <property type="evidence" value="ECO:0007669"/>
    <property type="project" value="InterPro"/>
</dbReference>
<feature type="transmembrane region" description="Helical" evidence="6">
    <location>
        <begin position="158"/>
        <end position="181"/>
    </location>
</feature>
<dbReference type="Gene3D" id="1.20.1250.20">
    <property type="entry name" value="MFS general substrate transporter like domains"/>
    <property type="match status" value="1"/>
</dbReference>
<evidence type="ECO:0008006" key="9">
    <source>
        <dbReference type="Google" id="ProtNLM"/>
    </source>
</evidence>
<keyword evidence="4 6" id="KW-1133">Transmembrane helix</keyword>
<dbReference type="Proteomes" id="UP001341281">
    <property type="component" value="Chromosome 03"/>
</dbReference>
<feature type="transmembrane region" description="Helical" evidence="6">
    <location>
        <begin position="202"/>
        <end position="224"/>
    </location>
</feature>
<feature type="transmembrane region" description="Helical" evidence="6">
    <location>
        <begin position="118"/>
        <end position="138"/>
    </location>
</feature>
<dbReference type="PANTHER" id="PTHR11654">
    <property type="entry name" value="OLIGOPEPTIDE TRANSPORTER-RELATED"/>
    <property type="match status" value="1"/>
</dbReference>
<sequence>MEEQGEHASLLIKVQGDSTASCHGEATQALLQADTGPQLKSKGSDGRAVLIILGLECLESMAFNGVATNLVVYLRSVLHAGTASSASTVSLWYGTSFFVPIIGATVADAYLGNYKTTLISFVMYLLGMVLITVATFLLSNSVLCNTSSCPSSNGTQTVIFFAGLYLTAVGCGGVRSALLPFGAEQLNKENTPTLEIKSRRNFFNAFYVCVIFGVITSGTIIVWVQENVSWALGYGAATACMGLALVGFLAGTPIYQQNEPRGSPLKTIFQVIVASFRNMGLEVPSDSSLLYEVRSNHIQRTKLAHSDDFRFLDKAAVISDPSLAYGDCQSSWSLCTVTEVEELKILIRLLPIWVTGVFFAATISQMHTTFIQQGTVMNTEIGSLSIPPASLYSFEVMCVTLWVLIMNKLIVPATRACSANGAEPTQLQRIGIARFLMIFAMAMAALLEAKRLQGVQEGELLSIVWQLPQYFVIAGAECLGVIGQMEFFYGQAPDSMKSMLTAFALLTSALGNYLSSAIISLIAGATRGWHSPGWIPDDLNKGHLDYYFWCLTALSLANFVVYLYFASKYKLKKVVTF</sequence>
<protein>
    <recommendedName>
        <fullName evidence="9">NPF family transporter</fullName>
    </recommendedName>
</protein>
<feature type="transmembrane region" description="Helical" evidence="6">
    <location>
        <begin position="48"/>
        <end position="71"/>
    </location>
</feature>
<dbReference type="Pfam" id="PF00854">
    <property type="entry name" value="PTR2"/>
    <property type="match status" value="1"/>
</dbReference>
<name>A0AAQ3WMG2_PASNO</name>
<feature type="transmembrane region" description="Helical" evidence="6">
    <location>
        <begin position="91"/>
        <end position="111"/>
    </location>
</feature>
<reference evidence="7 8" key="1">
    <citation type="submission" date="2024-02" db="EMBL/GenBank/DDBJ databases">
        <title>High-quality chromosome-scale genome assembly of Pensacola bahiagrass (Paspalum notatum Flugge var. saurae).</title>
        <authorList>
            <person name="Vega J.M."/>
            <person name="Podio M."/>
            <person name="Orjuela J."/>
            <person name="Siena L.A."/>
            <person name="Pessino S.C."/>
            <person name="Combes M.C."/>
            <person name="Mariac C."/>
            <person name="Albertini E."/>
            <person name="Pupilli F."/>
            <person name="Ortiz J.P.A."/>
            <person name="Leblanc O."/>
        </authorList>
    </citation>
    <scope>NUCLEOTIDE SEQUENCE [LARGE SCALE GENOMIC DNA]</scope>
    <source>
        <strain evidence="7">R1</strain>
        <tissue evidence="7">Leaf</tissue>
    </source>
</reference>
<proteinExistence type="inferred from homology"/>
<evidence type="ECO:0000256" key="4">
    <source>
        <dbReference type="ARBA" id="ARBA00022989"/>
    </source>
</evidence>
<dbReference type="GO" id="GO:0016020">
    <property type="term" value="C:membrane"/>
    <property type="evidence" value="ECO:0007669"/>
    <property type="project" value="UniProtKB-SubCell"/>
</dbReference>
<gene>
    <name evidence="7" type="ORF">U9M48_015826</name>
</gene>
<keyword evidence="3 6" id="KW-0812">Transmembrane</keyword>
<feature type="transmembrane region" description="Helical" evidence="6">
    <location>
        <begin position="431"/>
        <end position="447"/>
    </location>
</feature>
<evidence type="ECO:0000256" key="3">
    <source>
        <dbReference type="ARBA" id="ARBA00022692"/>
    </source>
</evidence>
<evidence type="ECO:0000256" key="1">
    <source>
        <dbReference type="ARBA" id="ARBA00004141"/>
    </source>
</evidence>
<feature type="transmembrane region" description="Helical" evidence="6">
    <location>
        <begin position="546"/>
        <end position="565"/>
    </location>
</feature>
<dbReference type="AlphaFoldDB" id="A0AAQ3WMG2"/>
<evidence type="ECO:0000313" key="8">
    <source>
        <dbReference type="Proteomes" id="UP001341281"/>
    </source>
</evidence>
<evidence type="ECO:0000313" key="7">
    <source>
        <dbReference type="EMBL" id="WVZ66636.1"/>
    </source>
</evidence>
<comment type="subcellular location">
    <subcellularLocation>
        <location evidence="1">Membrane</location>
        <topology evidence="1">Multi-pass membrane protein</topology>
    </subcellularLocation>
</comment>
<organism evidence="7 8">
    <name type="scientific">Paspalum notatum var. saurae</name>
    <dbReference type="NCBI Taxonomy" id="547442"/>
    <lineage>
        <taxon>Eukaryota</taxon>
        <taxon>Viridiplantae</taxon>
        <taxon>Streptophyta</taxon>
        <taxon>Embryophyta</taxon>
        <taxon>Tracheophyta</taxon>
        <taxon>Spermatophyta</taxon>
        <taxon>Magnoliopsida</taxon>
        <taxon>Liliopsida</taxon>
        <taxon>Poales</taxon>
        <taxon>Poaceae</taxon>
        <taxon>PACMAD clade</taxon>
        <taxon>Panicoideae</taxon>
        <taxon>Andropogonodae</taxon>
        <taxon>Paspaleae</taxon>
        <taxon>Paspalinae</taxon>
        <taxon>Paspalum</taxon>
    </lineage>
</organism>
<feature type="transmembrane region" description="Helical" evidence="6">
    <location>
        <begin position="391"/>
        <end position="410"/>
    </location>
</feature>
<keyword evidence="5 6" id="KW-0472">Membrane</keyword>
<dbReference type="EMBL" id="CP144747">
    <property type="protein sequence ID" value="WVZ66636.1"/>
    <property type="molecule type" value="Genomic_DNA"/>
</dbReference>
<comment type="similarity">
    <text evidence="2">Belongs to the major facilitator superfamily. Proton-dependent oligopeptide transporter (POT/PTR) (TC 2.A.17) family.</text>
</comment>
<evidence type="ECO:0000256" key="6">
    <source>
        <dbReference type="SAM" id="Phobius"/>
    </source>
</evidence>
<evidence type="ECO:0000256" key="5">
    <source>
        <dbReference type="ARBA" id="ARBA00023136"/>
    </source>
</evidence>
<dbReference type="SUPFAM" id="SSF103473">
    <property type="entry name" value="MFS general substrate transporter"/>
    <property type="match status" value="1"/>
</dbReference>
<feature type="transmembrane region" description="Helical" evidence="6">
    <location>
        <begin position="230"/>
        <end position="251"/>
    </location>
</feature>
<dbReference type="InterPro" id="IPR000109">
    <property type="entry name" value="POT_fam"/>
</dbReference>